<organism evidence="2 3">
    <name type="scientific">Apolygus lucorum</name>
    <name type="common">Small green plant bug</name>
    <name type="synonym">Lygocoris lucorum</name>
    <dbReference type="NCBI Taxonomy" id="248454"/>
    <lineage>
        <taxon>Eukaryota</taxon>
        <taxon>Metazoa</taxon>
        <taxon>Ecdysozoa</taxon>
        <taxon>Arthropoda</taxon>
        <taxon>Hexapoda</taxon>
        <taxon>Insecta</taxon>
        <taxon>Pterygota</taxon>
        <taxon>Neoptera</taxon>
        <taxon>Paraneoptera</taxon>
        <taxon>Hemiptera</taxon>
        <taxon>Heteroptera</taxon>
        <taxon>Panheteroptera</taxon>
        <taxon>Cimicomorpha</taxon>
        <taxon>Miridae</taxon>
        <taxon>Mirini</taxon>
        <taxon>Apolygus</taxon>
    </lineage>
</organism>
<comment type="caution">
    <text evidence="2">The sequence shown here is derived from an EMBL/GenBank/DDBJ whole genome shotgun (WGS) entry which is preliminary data.</text>
</comment>
<evidence type="ECO:0000313" key="3">
    <source>
        <dbReference type="Proteomes" id="UP000466442"/>
    </source>
</evidence>
<dbReference type="OrthoDB" id="6602382at2759"/>
<reference evidence="2" key="1">
    <citation type="journal article" date="2021" name="Mol. Ecol. Resour.">
        <title>Apolygus lucorum genome provides insights into omnivorousness and mesophyll feeding.</title>
        <authorList>
            <person name="Liu Y."/>
            <person name="Liu H."/>
            <person name="Wang H."/>
            <person name="Huang T."/>
            <person name="Liu B."/>
            <person name="Yang B."/>
            <person name="Yin L."/>
            <person name="Li B."/>
            <person name="Zhang Y."/>
            <person name="Zhang S."/>
            <person name="Jiang F."/>
            <person name="Zhang X."/>
            <person name="Ren Y."/>
            <person name="Wang B."/>
            <person name="Wang S."/>
            <person name="Lu Y."/>
            <person name="Wu K."/>
            <person name="Fan W."/>
            <person name="Wang G."/>
        </authorList>
    </citation>
    <scope>NUCLEOTIDE SEQUENCE</scope>
    <source>
        <strain evidence="2">12Hb</strain>
    </source>
</reference>
<dbReference type="InterPro" id="IPR057191">
    <property type="entry name" value="DUF7869"/>
</dbReference>
<protein>
    <recommendedName>
        <fullName evidence="1">DUF7869 domain-containing protein</fullName>
    </recommendedName>
</protein>
<evidence type="ECO:0000313" key="2">
    <source>
        <dbReference type="EMBL" id="KAF6214237.1"/>
    </source>
</evidence>
<dbReference type="PANTHER" id="PTHR10773:SF19">
    <property type="match status" value="1"/>
</dbReference>
<accession>A0A6A4KE71</accession>
<dbReference type="Pfam" id="PF25273">
    <property type="entry name" value="DUF7869"/>
    <property type="match status" value="1"/>
</dbReference>
<gene>
    <name evidence="2" type="ORF">GE061_008976</name>
</gene>
<evidence type="ECO:0000259" key="1">
    <source>
        <dbReference type="Pfam" id="PF25273"/>
    </source>
</evidence>
<name>A0A6A4KE71_APOLU</name>
<proteinExistence type="predicted"/>
<dbReference type="PANTHER" id="PTHR10773">
    <property type="entry name" value="DNA-DIRECTED RNA POLYMERASES I, II, AND III SUBUNIT RPABC2"/>
    <property type="match status" value="1"/>
</dbReference>
<keyword evidence="3" id="KW-1185">Reference proteome</keyword>
<dbReference type="EMBL" id="WIXP02000002">
    <property type="protein sequence ID" value="KAF6214237.1"/>
    <property type="molecule type" value="Genomic_DNA"/>
</dbReference>
<sequence>MKGKTGQEQSELITQLRIHKIRAKAFYQLMKEASTTPETVSFVFDLQQVHPLPKTPIGEAFYRRQISFYAFCCVSNSSRDPTFYTWTEVQGKRGSNEIGSALLHYLRNSDLSSAKEISLFCDGCSGQNRNAHIIHLISYWLKKEAPPNVKKVQLTFPVWGHSFLPADRAFGRVEKSLKKISVIAGAEEYEAIYKDFGVVKKVGEDWKMYDLKKLLNTYQKIKGISNSKRIVIEKFTTSKNAIVTKVRCLSHFRFSSTTEEYRRIIKRGRNEEDLPMLTEILLGNALSSEKKKDVLHLLQSHYGENWRSFPELQWYQRVCESRDDSTSTEEAVDEEEECDCIDEDDHELHI</sequence>
<dbReference type="Proteomes" id="UP000466442">
    <property type="component" value="Unassembled WGS sequence"/>
</dbReference>
<dbReference type="AlphaFoldDB" id="A0A6A4KE71"/>
<feature type="domain" description="DUF7869" evidence="1">
    <location>
        <begin position="75"/>
        <end position="245"/>
    </location>
</feature>